<dbReference type="InterPro" id="IPR036388">
    <property type="entry name" value="WH-like_DNA-bd_sf"/>
</dbReference>
<dbReference type="FunFam" id="3.40.50.300:FF:001091">
    <property type="entry name" value="Probable disease resistance protein At1g61300"/>
    <property type="match status" value="2"/>
</dbReference>
<dbReference type="Gene3D" id="1.10.10.10">
    <property type="entry name" value="Winged helix-like DNA-binding domain superfamily/Winged helix DNA-binding domain"/>
    <property type="match status" value="2"/>
</dbReference>
<dbReference type="InterPro" id="IPR002182">
    <property type="entry name" value="NB-ARC"/>
</dbReference>
<dbReference type="SUPFAM" id="SSF52540">
    <property type="entry name" value="P-loop containing nucleoside triphosphate hydrolases"/>
    <property type="match status" value="2"/>
</dbReference>
<dbReference type="GO" id="GO:0009626">
    <property type="term" value="P:plant-type hypersensitive response"/>
    <property type="evidence" value="ECO:0007669"/>
    <property type="project" value="UniProtKB-KW"/>
</dbReference>
<comment type="function">
    <text evidence="1">Confers resistance to late blight (Phytophthora infestans) races carrying the avirulence gene Avr1. Resistance proteins guard the plant against pathogens that contain an appropriate avirulence protein via an indirect interaction with this avirulence protein. That triggers a defense system including the hypersensitive response, which restricts the pathogen growth.</text>
</comment>
<feature type="domain" description="Disease resistance R13L4/SHOC-2-like LRR" evidence="14">
    <location>
        <begin position="1502"/>
        <end position="1622"/>
    </location>
</feature>
<keyword evidence="5" id="KW-0433">Leucine-rich repeat</keyword>
<evidence type="ECO:0008006" key="17">
    <source>
        <dbReference type="Google" id="ProtNLM"/>
    </source>
</evidence>
<dbReference type="Pfam" id="PF23598">
    <property type="entry name" value="LRR_14"/>
    <property type="match status" value="2"/>
</dbReference>
<evidence type="ECO:0000313" key="16">
    <source>
        <dbReference type="Proteomes" id="UP001172457"/>
    </source>
</evidence>
<keyword evidence="8" id="KW-0547">Nucleotide-binding</keyword>
<dbReference type="Gene3D" id="3.80.10.10">
    <property type="entry name" value="Ribonuclease Inhibitor"/>
    <property type="match status" value="2"/>
</dbReference>
<feature type="domain" description="Disease resistance R13L4/SHOC-2-like LRR" evidence="14">
    <location>
        <begin position="554"/>
        <end position="680"/>
    </location>
</feature>
<feature type="domain" description="Disease resistance protein winged helix" evidence="13">
    <location>
        <begin position="445"/>
        <end position="506"/>
    </location>
</feature>
<gene>
    <name evidence="15" type="ORF">OSB04_016128</name>
</gene>
<evidence type="ECO:0000256" key="10">
    <source>
        <dbReference type="ARBA" id="ARBA00022840"/>
    </source>
</evidence>
<dbReference type="Gene3D" id="1.10.8.430">
    <property type="entry name" value="Helical domain of apoptotic protease-activating factors"/>
    <property type="match status" value="2"/>
</dbReference>
<dbReference type="PANTHER" id="PTHR23155">
    <property type="entry name" value="DISEASE RESISTANCE PROTEIN RP"/>
    <property type="match status" value="1"/>
</dbReference>
<dbReference type="InterPro" id="IPR042197">
    <property type="entry name" value="Apaf_helical"/>
</dbReference>
<keyword evidence="6" id="KW-0381">Hypersensitive response</keyword>
<evidence type="ECO:0000256" key="2">
    <source>
        <dbReference type="ARBA" id="ARBA00004496"/>
    </source>
</evidence>
<protein>
    <recommendedName>
        <fullName evidence="17">NB-ARC domain-containing protein</fullName>
    </recommendedName>
</protein>
<dbReference type="InterPro" id="IPR032675">
    <property type="entry name" value="LRR_dom_sf"/>
</dbReference>
<keyword evidence="10" id="KW-0067">ATP-binding</keyword>
<dbReference type="InterPro" id="IPR044974">
    <property type="entry name" value="Disease_R_plants"/>
</dbReference>
<dbReference type="Pfam" id="PF00931">
    <property type="entry name" value="NB-ARC"/>
    <property type="match status" value="2"/>
</dbReference>
<evidence type="ECO:0000256" key="1">
    <source>
        <dbReference type="ARBA" id="ARBA00002074"/>
    </source>
</evidence>
<feature type="coiled-coil region" evidence="11">
    <location>
        <begin position="63"/>
        <end position="90"/>
    </location>
</feature>
<sequence>MANADLRMFMDGLKKLIHGNHELIINKNPLILSKRPQFQLLYEELDSIIQTLFSIHEDHHHHQHHELEKVRNLKRRLKDAAEEAQDTIDLFLSAIHFRNRRPSYFQTSLNLLLSAVHFRNRRPSHFQTFFTSDVLKTSLDLEKVVKSLESIMVELMTSNIGNMKMVSSSRIGHVKSQIVAAGTSYTRYPLRINKPPEEFVVGLDRHAEIIRDKLTEDTKQLCVVSIVGMGGQGKTTLATKLFNDPFLKYHFHIRAWATVSQTYVRRDLLIQILTSIGDEEDLEKDHDSKLREKLHKKLIGRRYFIVIDDIWSIEAWDDLRLFFPHDNTASRLLLTSRLNEVALHVKPHGFVHALPCLTEKESWELLKHKVFHGDECPEWLIEPGRQIAKKCHGLPLSVVVMAGVLAEASTNKDLWENIACLVSSYIVGDQKGCLRNTSNKIYDQCKRVIWLWVAEGIIEEDGNRSLEDTAKACLMDLINRNLVIVAKRNAIGDVKACKLHDLVRELCVQKAKEEGLFSDIVFSTLEGITYEQRRIFTNQNVNILNIPHSRTRTIRSLLCFHLNIHSIIVIQRSFLLLRVLDLEECRLHVFPQGLGLLVHLRYLAVWLLSEFPNSICSLWNLQTLILQTSSFSMHLPCNIVDLVNLRHLWSNCRLYLPYIEKPMNLHSISKVVLEGGVNNFQKCFPNIKKLVLWECSKSLELLHYLENLKLIGANRCGNIAFPANLKKISFLRCELKWSDMSVIHLLPNLEVLKLDDIVSTTGTRWDVCEQQFRQLKLLKLVWLDIKQWEASSTSFPCLKQLSVWKCKDLDEIPREIGEIATLELIEIQSCSKSLVESVQRIQQEQHDVGNYELKISVDGMDLSFYMSKQGSSKSDWHSFVRLQQSYEIQDSEMQHKKQDFELLSFLETFEIVWAGLPQMEINREQFLKGEPNCGKNHIRFPATLKKLTLIQTKMANAGLQMLMDDLKKLIHGNHHPLFNNNPLILSERPQFQLLYKELDSIIQTLSSIHEYHHHQHRELGKVRDLKRRFKDAAEEAQDRIDLFLSAVTVDFNSRSDVLETSLDLEEVVKSIESIKVELITINIGNMKTDSSSRIDHVKTRSVAAAVAGTSYTRNPLGINKPMEEIVVGLDHDAEIIRDKLTEDTKQLCVVSIVGMGGQGKTTLATKVFNDPFLEYHFHIRAWATVSQTYIKRDLLIQILKSIGVQEDLEKDNDSKLREKLHKSLMDRRYLIVIDDIWSIDAWDELKLFFPHDNTASRILVTTCLNEVALHVKPHGFVHSLPCLTEEESWELLKHKVFHGEECPKWLIEPGRHIARKCHGLPLSVVVMAGVLAKEPMSKDLWEEIACSISSYHKGNLETLALSYHHLPDHLRECFLYLGGFPEDFELVVERLIWLWIAEGFIEEARYRSLEDTAKAYLVDLINKNLVIVAKRNVIGDVKACKLHDLVRELCLKKAKEERFFLKIDYLPLSSQLRPHTLYQQRRVFTNEDISIVDFTLLPAQTIRSLLWFHTGIRVIKVIPRSFVLLKVLDLQKCRLHDFPQGLALLVHLRYLAIWYSKKLSDWICKLCSLETLILQTNTFYGKSLPSNITDLVNLRHLWSNNLLYLPYSGKSMNLQSISNVMVVPGVGNLHKCFPIIRKLELRCFEDKEYHFELLPNLETLKLTGSGSGHNNIFVSL</sequence>
<dbReference type="EMBL" id="JARYMX010000004">
    <property type="protein sequence ID" value="KAJ9552083.1"/>
    <property type="molecule type" value="Genomic_DNA"/>
</dbReference>
<feature type="domain" description="Disease resistance protein winged helix" evidence="13">
    <location>
        <begin position="1380"/>
        <end position="1449"/>
    </location>
</feature>
<dbReference type="SUPFAM" id="SSF52058">
    <property type="entry name" value="L domain-like"/>
    <property type="match status" value="2"/>
</dbReference>
<dbReference type="GO" id="GO:0051607">
    <property type="term" value="P:defense response to virus"/>
    <property type="evidence" value="ECO:0007669"/>
    <property type="project" value="UniProtKB-ARBA"/>
</dbReference>
<dbReference type="InterPro" id="IPR027417">
    <property type="entry name" value="P-loop_NTPase"/>
</dbReference>
<dbReference type="GO" id="GO:0043531">
    <property type="term" value="F:ADP binding"/>
    <property type="evidence" value="ECO:0007669"/>
    <property type="project" value="InterPro"/>
</dbReference>
<comment type="subcellular location">
    <subcellularLocation>
        <location evidence="2">Cytoplasm</location>
    </subcellularLocation>
</comment>
<reference evidence="15" key="1">
    <citation type="submission" date="2023-03" db="EMBL/GenBank/DDBJ databases">
        <title>Chromosome-scale reference genome and RAD-based genetic map of yellow starthistle (Centaurea solstitialis) reveal putative structural variation and QTLs associated with invader traits.</title>
        <authorList>
            <person name="Reatini B."/>
            <person name="Cang F.A."/>
            <person name="Jiang Q."/>
            <person name="Mckibben M.T.W."/>
            <person name="Barker M.S."/>
            <person name="Rieseberg L.H."/>
            <person name="Dlugosch K.M."/>
        </authorList>
    </citation>
    <scope>NUCLEOTIDE SEQUENCE</scope>
    <source>
        <strain evidence="15">CAN-66</strain>
        <tissue evidence="15">Leaf</tissue>
    </source>
</reference>
<dbReference type="FunFam" id="1.10.10.10:FF:000322">
    <property type="entry name" value="Probable disease resistance protein At1g63360"/>
    <property type="match status" value="1"/>
</dbReference>
<keyword evidence="9" id="KW-0611">Plant defense</keyword>
<evidence type="ECO:0000256" key="6">
    <source>
        <dbReference type="ARBA" id="ARBA00022667"/>
    </source>
</evidence>
<comment type="similarity">
    <text evidence="3">Belongs to the disease resistance NB-LRR family.</text>
</comment>
<dbReference type="Proteomes" id="UP001172457">
    <property type="component" value="Chromosome 4"/>
</dbReference>
<evidence type="ECO:0000313" key="15">
    <source>
        <dbReference type="EMBL" id="KAJ9552083.1"/>
    </source>
</evidence>
<keyword evidence="16" id="KW-1185">Reference proteome</keyword>
<accession>A0AA38TKC3</accession>
<comment type="caution">
    <text evidence="15">The sequence shown here is derived from an EMBL/GenBank/DDBJ whole genome shotgun (WGS) entry which is preliminary data.</text>
</comment>
<evidence type="ECO:0000256" key="11">
    <source>
        <dbReference type="SAM" id="Coils"/>
    </source>
</evidence>
<evidence type="ECO:0000256" key="9">
    <source>
        <dbReference type="ARBA" id="ARBA00022821"/>
    </source>
</evidence>
<feature type="domain" description="NB-ARC" evidence="12">
    <location>
        <begin position="1133"/>
        <end position="1300"/>
    </location>
</feature>
<evidence type="ECO:0000256" key="3">
    <source>
        <dbReference type="ARBA" id="ARBA00008894"/>
    </source>
</evidence>
<proteinExistence type="inferred from homology"/>
<evidence type="ECO:0000256" key="8">
    <source>
        <dbReference type="ARBA" id="ARBA00022741"/>
    </source>
</evidence>
<dbReference type="Pfam" id="PF23559">
    <property type="entry name" value="WHD_DRP"/>
    <property type="match status" value="2"/>
</dbReference>
<keyword evidence="11" id="KW-0175">Coiled coil</keyword>
<feature type="domain" description="NB-ARC" evidence="12">
    <location>
        <begin position="206"/>
        <end position="374"/>
    </location>
</feature>
<evidence type="ECO:0000259" key="12">
    <source>
        <dbReference type="Pfam" id="PF00931"/>
    </source>
</evidence>
<keyword evidence="7" id="KW-0677">Repeat</keyword>
<keyword evidence="4" id="KW-0963">Cytoplasm</keyword>
<evidence type="ECO:0000256" key="5">
    <source>
        <dbReference type="ARBA" id="ARBA00022614"/>
    </source>
</evidence>
<evidence type="ECO:0000259" key="13">
    <source>
        <dbReference type="Pfam" id="PF23559"/>
    </source>
</evidence>
<dbReference type="Gene3D" id="1.20.5.4130">
    <property type="match status" value="2"/>
</dbReference>
<evidence type="ECO:0000256" key="4">
    <source>
        <dbReference type="ARBA" id="ARBA00022490"/>
    </source>
</evidence>
<organism evidence="15 16">
    <name type="scientific">Centaurea solstitialis</name>
    <name type="common">yellow star-thistle</name>
    <dbReference type="NCBI Taxonomy" id="347529"/>
    <lineage>
        <taxon>Eukaryota</taxon>
        <taxon>Viridiplantae</taxon>
        <taxon>Streptophyta</taxon>
        <taxon>Embryophyta</taxon>
        <taxon>Tracheophyta</taxon>
        <taxon>Spermatophyta</taxon>
        <taxon>Magnoliopsida</taxon>
        <taxon>eudicotyledons</taxon>
        <taxon>Gunneridae</taxon>
        <taxon>Pentapetalae</taxon>
        <taxon>asterids</taxon>
        <taxon>campanulids</taxon>
        <taxon>Asterales</taxon>
        <taxon>Asteraceae</taxon>
        <taxon>Carduoideae</taxon>
        <taxon>Cardueae</taxon>
        <taxon>Centaureinae</taxon>
        <taxon>Centaurea</taxon>
    </lineage>
</organism>
<evidence type="ECO:0000256" key="7">
    <source>
        <dbReference type="ARBA" id="ARBA00022737"/>
    </source>
</evidence>
<dbReference type="Gene3D" id="3.40.50.300">
    <property type="entry name" value="P-loop containing nucleotide triphosphate hydrolases"/>
    <property type="match status" value="2"/>
</dbReference>
<dbReference type="PRINTS" id="PR00364">
    <property type="entry name" value="DISEASERSIST"/>
</dbReference>
<dbReference type="InterPro" id="IPR058922">
    <property type="entry name" value="WHD_DRP"/>
</dbReference>
<name>A0AA38TKC3_9ASTR</name>
<dbReference type="InterPro" id="IPR055414">
    <property type="entry name" value="LRR_R13L4/SHOC2-like"/>
</dbReference>
<evidence type="ECO:0000259" key="14">
    <source>
        <dbReference type="Pfam" id="PF23598"/>
    </source>
</evidence>
<dbReference type="GO" id="GO:0005524">
    <property type="term" value="F:ATP binding"/>
    <property type="evidence" value="ECO:0007669"/>
    <property type="project" value="UniProtKB-KW"/>
</dbReference>
<dbReference type="PANTHER" id="PTHR23155:SF1152">
    <property type="entry name" value="AAA+ ATPASE DOMAIN-CONTAINING PROTEIN"/>
    <property type="match status" value="1"/>
</dbReference>